<organism evidence="3 4">
    <name type="scientific">Nocardioides panacisoli</name>
    <dbReference type="NCBI Taxonomy" id="627624"/>
    <lineage>
        <taxon>Bacteria</taxon>
        <taxon>Bacillati</taxon>
        <taxon>Actinomycetota</taxon>
        <taxon>Actinomycetes</taxon>
        <taxon>Propionibacteriales</taxon>
        <taxon>Nocardioidaceae</taxon>
        <taxon>Nocardioides</taxon>
    </lineage>
</organism>
<proteinExistence type="predicted"/>
<name>A0ABP7IF33_9ACTN</name>
<dbReference type="PROSITE" id="PS51257">
    <property type="entry name" value="PROKAR_LIPOPROTEIN"/>
    <property type="match status" value="1"/>
</dbReference>
<comment type="caution">
    <text evidence="3">The sequence shown here is derived from an EMBL/GenBank/DDBJ whole genome shotgun (WGS) entry which is preliminary data.</text>
</comment>
<dbReference type="RefSeq" id="WP_344774642.1">
    <property type="nucleotide sequence ID" value="NZ_BAABAH010000005.1"/>
</dbReference>
<reference evidence="4" key="1">
    <citation type="journal article" date="2019" name="Int. J. Syst. Evol. Microbiol.">
        <title>The Global Catalogue of Microorganisms (GCM) 10K type strain sequencing project: providing services to taxonomists for standard genome sequencing and annotation.</title>
        <authorList>
            <consortium name="The Broad Institute Genomics Platform"/>
            <consortium name="The Broad Institute Genome Sequencing Center for Infectious Disease"/>
            <person name="Wu L."/>
            <person name="Ma J."/>
        </authorList>
    </citation>
    <scope>NUCLEOTIDE SEQUENCE [LARGE SCALE GENOMIC DNA]</scope>
    <source>
        <strain evidence="4">JCM 16953</strain>
    </source>
</reference>
<keyword evidence="4" id="KW-1185">Reference proteome</keyword>
<feature type="region of interest" description="Disordered" evidence="1">
    <location>
        <begin position="25"/>
        <end position="65"/>
    </location>
</feature>
<gene>
    <name evidence="3" type="ORF">GCM10022242_18740</name>
</gene>
<protein>
    <recommendedName>
        <fullName evidence="5">DUF1795 domain-containing protein</fullName>
    </recommendedName>
</protein>
<evidence type="ECO:0000313" key="3">
    <source>
        <dbReference type="EMBL" id="GAA3817005.1"/>
    </source>
</evidence>
<evidence type="ECO:0008006" key="5">
    <source>
        <dbReference type="Google" id="ProtNLM"/>
    </source>
</evidence>
<accession>A0ABP7IF33</accession>
<feature type="compositionally biased region" description="Low complexity" evidence="1">
    <location>
        <begin position="37"/>
        <end position="60"/>
    </location>
</feature>
<feature type="signal peptide" evidence="2">
    <location>
        <begin position="1"/>
        <end position="19"/>
    </location>
</feature>
<keyword evidence="2" id="KW-0732">Signal</keyword>
<evidence type="ECO:0000313" key="4">
    <source>
        <dbReference type="Proteomes" id="UP001501821"/>
    </source>
</evidence>
<dbReference type="Proteomes" id="UP001501821">
    <property type="component" value="Unassembled WGS sequence"/>
</dbReference>
<evidence type="ECO:0000256" key="1">
    <source>
        <dbReference type="SAM" id="MobiDB-lite"/>
    </source>
</evidence>
<sequence length="200" mass="21279">MRSRVCIAAVVVVGLVALAGCSDDDPGDTAGSGGSPSGSSPASSSSESSAPPSSTATTATGQEVTTDLVSYSLPADRRWHLQREGQSAAYWPPTGDHWTVFYSDFVGSTPITAQQLAQQDLQSARNDYPDAKPAADRTVDGVDGWVIEASKDTFGDPVLHYRFGAVVHDTDWVTIQFTFPEDTPQTRAVIDSVLGSVRWR</sequence>
<evidence type="ECO:0000256" key="2">
    <source>
        <dbReference type="SAM" id="SignalP"/>
    </source>
</evidence>
<feature type="chain" id="PRO_5047043587" description="DUF1795 domain-containing protein" evidence="2">
    <location>
        <begin position="20"/>
        <end position="200"/>
    </location>
</feature>
<dbReference type="EMBL" id="BAABAH010000005">
    <property type="protein sequence ID" value="GAA3817005.1"/>
    <property type="molecule type" value="Genomic_DNA"/>
</dbReference>